<dbReference type="Proteomes" id="UP000011086">
    <property type="component" value="Unassembled WGS sequence"/>
</dbReference>
<sequence>MWLGPVHLWRAHQTNRDGQLLQAICIRKQNGDWILRARPAVGFTEAYDMMSGAGKP</sequence>
<name>A0AA97NPA2_PYRO3</name>
<accession>A0AA97NPA2</accession>
<protein>
    <submittedName>
        <fullName evidence="1">Uncharacterized protein</fullName>
    </submittedName>
</protein>
<organism evidence="1">
    <name type="scientific">Pyricularia oryzae (strain Y34)</name>
    <name type="common">Rice blast fungus</name>
    <name type="synonym">Magnaporthe oryzae</name>
    <dbReference type="NCBI Taxonomy" id="1143189"/>
    <lineage>
        <taxon>Eukaryota</taxon>
        <taxon>Fungi</taxon>
        <taxon>Dikarya</taxon>
        <taxon>Ascomycota</taxon>
        <taxon>Pezizomycotina</taxon>
        <taxon>Sordariomycetes</taxon>
        <taxon>Sordariomycetidae</taxon>
        <taxon>Magnaporthales</taxon>
        <taxon>Pyriculariaceae</taxon>
        <taxon>Pyricularia</taxon>
    </lineage>
</organism>
<dbReference type="EMBL" id="JH793366">
    <property type="protein sequence ID" value="ELQ33883.1"/>
    <property type="molecule type" value="Genomic_DNA"/>
</dbReference>
<evidence type="ECO:0000313" key="1">
    <source>
        <dbReference type="EMBL" id="ELQ33883.1"/>
    </source>
</evidence>
<dbReference type="AlphaFoldDB" id="A0AA97NPA2"/>
<gene>
    <name evidence="1" type="ORF">OOU_Y34scaffold00855g12</name>
</gene>
<proteinExistence type="predicted"/>
<reference evidence="1" key="1">
    <citation type="journal article" date="2012" name="PLoS Genet.">
        <title>Comparative analysis of the genomes of two field isolates of the rice blast fungus Magnaporthe oryzae.</title>
        <authorList>
            <person name="Xue M."/>
            <person name="Yang J."/>
            <person name="Li Z."/>
            <person name="Hu S."/>
            <person name="Yao N."/>
            <person name="Dean R.A."/>
            <person name="Zhao W."/>
            <person name="Shen M."/>
            <person name="Zhang H."/>
            <person name="Li C."/>
            <person name="Liu L."/>
            <person name="Cao L."/>
            <person name="Xu X."/>
            <person name="Xing Y."/>
            <person name="Hsiang T."/>
            <person name="Zhang Z."/>
            <person name="Xu J.R."/>
            <person name="Peng Y.L."/>
        </authorList>
    </citation>
    <scope>NUCLEOTIDE SEQUENCE</scope>
    <source>
        <strain evidence="1">Y34</strain>
    </source>
</reference>